<feature type="region of interest" description="Disordered" evidence="1">
    <location>
        <begin position="545"/>
        <end position="629"/>
    </location>
</feature>
<feature type="region of interest" description="Disordered" evidence="1">
    <location>
        <begin position="338"/>
        <end position="422"/>
    </location>
</feature>
<evidence type="ECO:0008006" key="4">
    <source>
        <dbReference type="Google" id="ProtNLM"/>
    </source>
</evidence>
<evidence type="ECO:0000313" key="3">
    <source>
        <dbReference type="Proteomes" id="UP001648503"/>
    </source>
</evidence>
<gene>
    <name evidence="2" type="ORF">BASA50_005942</name>
</gene>
<feature type="region of interest" description="Disordered" evidence="1">
    <location>
        <begin position="743"/>
        <end position="806"/>
    </location>
</feature>
<feature type="compositionally biased region" description="Polar residues" evidence="1">
    <location>
        <begin position="339"/>
        <end position="353"/>
    </location>
</feature>
<name>A0ABQ8FBC0_9FUNG</name>
<dbReference type="EMBL" id="JAFCIX010000311">
    <property type="protein sequence ID" value="KAH6595298.1"/>
    <property type="molecule type" value="Genomic_DNA"/>
</dbReference>
<feature type="compositionally biased region" description="Basic and acidic residues" evidence="1">
    <location>
        <begin position="759"/>
        <end position="771"/>
    </location>
</feature>
<dbReference type="Proteomes" id="UP001648503">
    <property type="component" value="Unassembled WGS sequence"/>
</dbReference>
<evidence type="ECO:0000313" key="2">
    <source>
        <dbReference type="EMBL" id="KAH6595298.1"/>
    </source>
</evidence>
<sequence length="806" mass="88842">MAPATSLQFLELPGSNGFIHGLYGLEACAIRGLIRVQHNPLKPLRIKRLWLSLRGLLWTRFLDTVVTFDMVRREKVLFEEHIDLLQDAEIDLDELSALGGMLDVPFEIAWPLHEPLTSGHGPSNQLLPPSCAIFGQSGSLHHYQAQVEYTLAASLIESTLSRSVSGTLSQEPKSNDTEVVGRDAPMSGLRLGLTSSLSVAAASLGLGSFFAIPTRTCVLPLSPFCVYDARMLPAIMHPDPRRWRSSPGMVPIEYDIEVGPIVLGPNDPIRFAYRMIVDNESARQGVRVSKVSFILKETHILGEDRCCMLDDQQQYYAVHRPPARVKGVTELLRWEHTEYNPTKQTRSASTSKSGAGPPQHPSSSSLGGTSSAPWSSSSTYLQPPQQAQGGRSDESTTFELLPLREPQKSMEVMSRPGTRDGAGDGIYVENEYTLHVPSLGGFTPSTAKPVIPTDDYICRKPNPRDAILQVRHSVLVTIDFVGAERISIESGAYLLSVGHDECARVLDEHPEILPPLDYDKIVGVEIWVPEYSVKDPDLVDTSAVDAEEMSVSESSLSNSRYHSDTTSHHESQDTASTIDTAPHALVEPPRNIPDSPTPRYEDIINAPPPSRAYTPTDSLSSLDRSESRSCSNIDMSLELPKLLHSMDLEYAHQCSHPIESQRQHIDDEMVCEEAHRSDLNKSIGKAAATTTVASSPMLDPLSQFASEPISIAPLEEALEEAMHTRLELHIRLPTCHDRAARYSQPRSYNHIYRGNDNGNSRDSDHHDDDPSSHPPFPTDVNGIDHVQCDPVRSNGRLRGMSSQSPS</sequence>
<proteinExistence type="predicted"/>
<feature type="compositionally biased region" description="Basic and acidic residues" evidence="1">
    <location>
        <begin position="561"/>
        <end position="572"/>
    </location>
</feature>
<keyword evidence="3" id="KW-1185">Reference proteome</keyword>
<comment type="caution">
    <text evidence="2">The sequence shown here is derived from an EMBL/GenBank/DDBJ whole genome shotgun (WGS) entry which is preliminary data.</text>
</comment>
<protein>
    <recommendedName>
        <fullName evidence="4">Arrestin C-terminal-like domain-containing protein</fullName>
    </recommendedName>
</protein>
<feature type="compositionally biased region" description="Low complexity" evidence="1">
    <location>
        <begin position="361"/>
        <end position="379"/>
    </location>
</feature>
<reference evidence="2 3" key="1">
    <citation type="submission" date="2021-02" db="EMBL/GenBank/DDBJ databases">
        <title>Variation within the Batrachochytrium salamandrivorans European outbreak.</title>
        <authorList>
            <person name="Kelly M."/>
            <person name="Pasmans F."/>
            <person name="Shea T.P."/>
            <person name="Munoz J.F."/>
            <person name="Carranza S."/>
            <person name="Cuomo C.A."/>
            <person name="Martel A."/>
        </authorList>
    </citation>
    <scope>NUCLEOTIDE SEQUENCE [LARGE SCALE GENOMIC DNA]</scope>
    <source>
        <strain evidence="2 3">AMFP18/2</strain>
    </source>
</reference>
<organism evidence="2 3">
    <name type="scientific">Batrachochytrium salamandrivorans</name>
    <dbReference type="NCBI Taxonomy" id="1357716"/>
    <lineage>
        <taxon>Eukaryota</taxon>
        <taxon>Fungi</taxon>
        <taxon>Fungi incertae sedis</taxon>
        <taxon>Chytridiomycota</taxon>
        <taxon>Chytridiomycota incertae sedis</taxon>
        <taxon>Chytridiomycetes</taxon>
        <taxon>Rhizophydiales</taxon>
        <taxon>Rhizophydiales incertae sedis</taxon>
        <taxon>Batrachochytrium</taxon>
    </lineage>
</organism>
<accession>A0ABQ8FBC0</accession>
<evidence type="ECO:0000256" key="1">
    <source>
        <dbReference type="SAM" id="MobiDB-lite"/>
    </source>
</evidence>
<feature type="compositionally biased region" description="Polar residues" evidence="1">
    <location>
        <begin position="380"/>
        <end position="389"/>
    </location>
</feature>